<dbReference type="EMBL" id="PNHK01000003">
    <property type="protein sequence ID" value="PMD05064.1"/>
    <property type="molecule type" value="Genomic_DNA"/>
</dbReference>
<dbReference type="Gene3D" id="1.20.58.220">
    <property type="entry name" value="Phosphate transport system protein phou homolog 2, domain 2"/>
    <property type="match status" value="1"/>
</dbReference>
<evidence type="ECO:0000313" key="4">
    <source>
        <dbReference type="Proteomes" id="UP000809290"/>
    </source>
</evidence>
<gene>
    <name evidence="2" type="ORF">CJ199_08190</name>
    <name evidence="1" type="ORF">JOE56_000832</name>
</gene>
<dbReference type="Proteomes" id="UP000235598">
    <property type="component" value="Unassembled WGS sequence"/>
</dbReference>
<organism evidence="2 3">
    <name type="scientific">Brevibacterium paucivorans</name>
    <dbReference type="NCBI Taxonomy" id="170994"/>
    <lineage>
        <taxon>Bacteria</taxon>
        <taxon>Bacillati</taxon>
        <taxon>Actinomycetota</taxon>
        <taxon>Actinomycetes</taxon>
        <taxon>Micrococcales</taxon>
        <taxon>Brevibacteriaceae</taxon>
        <taxon>Brevibacterium</taxon>
    </lineage>
</organism>
<evidence type="ECO:0000313" key="2">
    <source>
        <dbReference type="EMBL" id="PMD05064.1"/>
    </source>
</evidence>
<sequence>MSLRRLSNDDAIYELLHKIAVTVRDGNLALAELSGIPAGKRREALSRMNELTQAADDHAGAVKRQLRENYLTRFDRRLIYRLSEALRDVVHRQDAVGFAMTSSAFDELPVGVLEMLALLSNQADNTLRMTQRLRAKPDQWEYVDTIETLHLRAVTLQQQVTDVVPGARVGLTFLAAATSLGAAFIRASDGYKSVAAVVAEIALDES</sequence>
<accession>A0A2N6VLS0</accession>
<dbReference type="AlphaFoldDB" id="A0A2N6VLS0"/>
<dbReference type="Proteomes" id="UP000809290">
    <property type="component" value="Unassembled WGS sequence"/>
</dbReference>
<dbReference type="EMBL" id="JAFBCP010000001">
    <property type="protein sequence ID" value="MBM7816138.1"/>
    <property type="molecule type" value="Genomic_DNA"/>
</dbReference>
<evidence type="ECO:0000313" key="3">
    <source>
        <dbReference type="Proteomes" id="UP000235598"/>
    </source>
</evidence>
<keyword evidence="4" id="KW-1185">Reference proteome</keyword>
<evidence type="ECO:0000313" key="1">
    <source>
        <dbReference type="EMBL" id="MBM7816138.1"/>
    </source>
</evidence>
<dbReference type="RefSeq" id="WP_102239005.1">
    <property type="nucleotide sequence ID" value="NZ_BAAAIM010000002.1"/>
</dbReference>
<name>A0A2N6VLS0_9MICO</name>
<dbReference type="OrthoDB" id="9797568at2"/>
<dbReference type="InterPro" id="IPR038078">
    <property type="entry name" value="PhoU-like_sf"/>
</dbReference>
<reference evidence="1 4" key="2">
    <citation type="submission" date="2021-01" db="EMBL/GenBank/DDBJ databases">
        <title>Sequencing the genomes of 1000 actinobacteria strains.</title>
        <authorList>
            <person name="Klenk H.-P."/>
        </authorList>
    </citation>
    <scope>NUCLEOTIDE SEQUENCE [LARGE SCALE GENOMIC DNA]</scope>
    <source>
        <strain evidence="1 4">DSM 13657</strain>
    </source>
</reference>
<proteinExistence type="predicted"/>
<comment type="caution">
    <text evidence="2">The sequence shown here is derived from an EMBL/GenBank/DDBJ whole genome shotgun (WGS) entry which is preliminary data.</text>
</comment>
<reference evidence="2 3" key="1">
    <citation type="submission" date="2017-09" db="EMBL/GenBank/DDBJ databases">
        <title>Bacterial strain isolated from the female urinary microbiota.</title>
        <authorList>
            <person name="Thomas-White K."/>
            <person name="Kumar N."/>
            <person name="Forster S."/>
            <person name="Putonti C."/>
            <person name="Lawley T."/>
            <person name="Wolfe A.J."/>
        </authorList>
    </citation>
    <scope>NUCLEOTIDE SEQUENCE [LARGE SCALE GENOMIC DNA]</scope>
    <source>
        <strain evidence="2 3">UMB1301</strain>
    </source>
</reference>
<protein>
    <submittedName>
        <fullName evidence="2">DUF47 domain-containing protein</fullName>
    </submittedName>
    <submittedName>
        <fullName evidence="1">Uncharacterized protein Yka (UPF0111/DUF47 family)</fullName>
    </submittedName>
</protein>